<evidence type="ECO:0000259" key="3">
    <source>
        <dbReference type="PROSITE" id="PS51140"/>
    </source>
</evidence>
<dbReference type="PANTHER" id="PTHR46535:SF1">
    <property type="entry name" value="NEDD4-BINDING PROTEIN 2"/>
    <property type="match status" value="1"/>
</dbReference>
<dbReference type="OMA" id="ELENEYC"/>
<dbReference type="InterPro" id="IPR036063">
    <property type="entry name" value="Smr_dom_sf"/>
</dbReference>
<dbReference type="InterPro" id="IPR052772">
    <property type="entry name" value="Endo/PolyKinase_Domain-Protein"/>
</dbReference>
<name>U4KU18_PYROM</name>
<gene>
    <name evidence="4" type="ORF">PCON_03265</name>
</gene>
<dbReference type="eggNOG" id="KOG2401">
    <property type="taxonomic scope" value="Eukaryota"/>
</dbReference>
<feature type="compositionally biased region" description="Basic and acidic residues" evidence="1">
    <location>
        <begin position="310"/>
        <end position="323"/>
    </location>
</feature>
<dbReference type="AlphaFoldDB" id="U4KU18"/>
<feature type="compositionally biased region" description="Polar residues" evidence="1">
    <location>
        <begin position="159"/>
        <end position="174"/>
    </location>
</feature>
<organism evidence="4 5">
    <name type="scientific">Pyronema omphalodes (strain CBS 100304)</name>
    <name type="common">Pyronema confluens</name>
    <dbReference type="NCBI Taxonomy" id="1076935"/>
    <lineage>
        <taxon>Eukaryota</taxon>
        <taxon>Fungi</taxon>
        <taxon>Dikarya</taxon>
        <taxon>Ascomycota</taxon>
        <taxon>Pezizomycotina</taxon>
        <taxon>Pezizomycetes</taxon>
        <taxon>Pezizales</taxon>
        <taxon>Pyronemataceae</taxon>
        <taxon>Pyronema</taxon>
    </lineage>
</organism>
<dbReference type="GO" id="GO:0004519">
    <property type="term" value="F:endonuclease activity"/>
    <property type="evidence" value="ECO:0007669"/>
    <property type="project" value="TreeGrafter"/>
</dbReference>
<feature type="domain" description="CUE" evidence="3">
    <location>
        <begin position="87"/>
        <end position="130"/>
    </location>
</feature>
<dbReference type="PROSITE" id="PS51140">
    <property type="entry name" value="CUE"/>
    <property type="match status" value="1"/>
</dbReference>
<dbReference type="InterPro" id="IPR009060">
    <property type="entry name" value="UBA-like_sf"/>
</dbReference>
<feature type="region of interest" description="Disordered" evidence="1">
    <location>
        <begin position="145"/>
        <end position="196"/>
    </location>
</feature>
<dbReference type="Gene3D" id="1.10.8.10">
    <property type="entry name" value="DNA helicase RuvA subunit, C-terminal domain"/>
    <property type="match status" value="1"/>
</dbReference>
<protein>
    <submittedName>
        <fullName evidence="4">Similar to Smr domain-containing protein C1235.03 acc. no. O74840</fullName>
    </submittedName>
</protein>
<dbReference type="SUPFAM" id="SSF46934">
    <property type="entry name" value="UBA-like"/>
    <property type="match status" value="1"/>
</dbReference>
<evidence type="ECO:0000313" key="5">
    <source>
        <dbReference type="Proteomes" id="UP000018144"/>
    </source>
</evidence>
<dbReference type="PANTHER" id="PTHR46535">
    <property type="entry name" value="NEDD4-BINDING PROTEIN 2"/>
    <property type="match status" value="1"/>
</dbReference>
<feature type="compositionally biased region" description="Polar residues" evidence="1">
    <location>
        <begin position="324"/>
        <end position="334"/>
    </location>
</feature>
<dbReference type="STRING" id="1076935.U4KU18"/>
<dbReference type="PROSITE" id="PS50828">
    <property type="entry name" value="SMR"/>
    <property type="match status" value="1"/>
</dbReference>
<dbReference type="InterPro" id="IPR013899">
    <property type="entry name" value="DUF1771"/>
</dbReference>
<dbReference type="EMBL" id="HF935213">
    <property type="protein sequence ID" value="CCX04663.1"/>
    <property type="molecule type" value="Genomic_DNA"/>
</dbReference>
<sequence length="529" mass="58311">MSPEESLAILTAEFPRLDPTLITPIFYDTLDLDATRAVLQILAEETSIDPSPPLSGGSSPSPPDVFSDPDDWLSETTARTTIADEDENDTPLGRLQQMFPNLKLYTLRTTLEKCGGDSQRATDELLNRSYLEEDEEVNVRGVDGFEFATPHQKRKGKGRSNTTNGGSRNGSATSPVGDPNRRPSLPVETNTPDPISHWDRKNFEIAYLSENLGLPLNIVQLTHHTSGSLHRTVATLIDKYGSESLFDSPEHSAELSELVNTFPTVARQRLDRLLRLCQENKVAVFNLAELLRQNAHDETIRKIAAAAAPRDSKKPRQPKKPEETWTTVVGTNLRSPTSSSSASSPTSPTASRVNRPIFTNSADLRDVSAAYRESRNEAFAKAAASYRRSKSNHLFGGAAAFYADLGQDFHTKTKEYENAAAERHVEENSGVDVLDLHGVTVQQALKIVRERVTQWWVRADPGGAYGSDLYGSRGGNRVARKPFRVVTGVGRHSKGGEAKLGPAVEKMLEREKWNITKATGEILVWGVRK</sequence>
<dbReference type="SMART" id="SM00463">
    <property type="entry name" value="SMR"/>
    <property type="match status" value="1"/>
</dbReference>
<dbReference type="InterPro" id="IPR002625">
    <property type="entry name" value="Smr_dom"/>
</dbReference>
<feature type="domain" description="Smr" evidence="2">
    <location>
        <begin position="434"/>
        <end position="529"/>
    </location>
</feature>
<dbReference type="Pfam" id="PF02845">
    <property type="entry name" value="CUE"/>
    <property type="match status" value="1"/>
</dbReference>
<dbReference type="OrthoDB" id="443981at2759"/>
<keyword evidence="5" id="KW-1185">Reference proteome</keyword>
<dbReference type="SUPFAM" id="SSF160443">
    <property type="entry name" value="SMR domain-like"/>
    <property type="match status" value="1"/>
</dbReference>
<accession>U4KU18</accession>
<feature type="compositionally biased region" description="Low complexity" evidence="1">
    <location>
        <begin position="335"/>
        <end position="351"/>
    </location>
</feature>
<dbReference type="GO" id="GO:0005634">
    <property type="term" value="C:nucleus"/>
    <property type="evidence" value="ECO:0007669"/>
    <property type="project" value="TreeGrafter"/>
</dbReference>
<evidence type="ECO:0000259" key="2">
    <source>
        <dbReference type="PROSITE" id="PS50828"/>
    </source>
</evidence>
<dbReference type="Proteomes" id="UP000018144">
    <property type="component" value="Unassembled WGS sequence"/>
</dbReference>
<feature type="region of interest" description="Disordered" evidence="1">
    <location>
        <begin position="305"/>
        <end position="357"/>
    </location>
</feature>
<dbReference type="GO" id="GO:0043130">
    <property type="term" value="F:ubiquitin binding"/>
    <property type="evidence" value="ECO:0007669"/>
    <property type="project" value="InterPro"/>
</dbReference>
<evidence type="ECO:0000313" key="4">
    <source>
        <dbReference type="EMBL" id="CCX04663.1"/>
    </source>
</evidence>
<dbReference type="Gene3D" id="3.30.1370.110">
    <property type="match status" value="1"/>
</dbReference>
<proteinExistence type="predicted"/>
<feature type="region of interest" description="Disordered" evidence="1">
    <location>
        <begin position="47"/>
        <end position="71"/>
    </location>
</feature>
<dbReference type="SMART" id="SM01162">
    <property type="entry name" value="DUF1771"/>
    <property type="match status" value="1"/>
</dbReference>
<dbReference type="InterPro" id="IPR003892">
    <property type="entry name" value="CUE"/>
</dbReference>
<dbReference type="CDD" id="cd14279">
    <property type="entry name" value="CUE"/>
    <property type="match status" value="1"/>
</dbReference>
<evidence type="ECO:0000256" key="1">
    <source>
        <dbReference type="SAM" id="MobiDB-lite"/>
    </source>
</evidence>
<reference evidence="4 5" key="1">
    <citation type="journal article" date="2013" name="PLoS Genet.">
        <title>The genome and development-dependent transcriptomes of Pyronema confluens: a window into fungal evolution.</title>
        <authorList>
            <person name="Traeger S."/>
            <person name="Altegoer F."/>
            <person name="Freitag M."/>
            <person name="Gabaldon T."/>
            <person name="Kempken F."/>
            <person name="Kumar A."/>
            <person name="Marcet-Houben M."/>
            <person name="Poggeler S."/>
            <person name="Stajich J.E."/>
            <person name="Nowrousian M."/>
        </authorList>
    </citation>
    <scope>NUCLEOTIDE SEQUENCE [LARGE SCALE GENOMIC DNA]</scope>
    <source>
        <strain evidence="5">CBS 100304</strain>
        <tissue evidence="4">Vegetative mycelium</tissue>
    </source>
</reference>